<dbReference type="EMBL" id="ATSX01000001">
    <property type="protein sequence ID" value="EUK18829.1"/>
    <property type="molecule type" value="Genomic_DNA"/>
</dbReference>
<dbReference type="Pfam" id="PF18352">
    <property type="entry name" value="Gp138_N"/>
    <property type="match status" value="1"/>
</dbReference>
<evidence type="ECO:0000313" key="3">
    <source>
        <dbReference type="Proteomes" id="UP000019250"/>
    </source>
</evidence>
<organism evidence="2 3">
    <name type="scientific">Commensalibacter papalotli</name>
    <name type="common">ex Servin-Garciduenas et al. 2014</name>
    <dbReference type="NCBI Taxonomy" id="1208583"/>
    <lineage>
        <taxon>Bacteria</taxon>
        <taxon>Pseudomonadati</taxon>
        <taxon>Pseudomonadota</taxon>
        <taxon>Alphaproteobacteria</taxon>
        <taxon>Acetobacterales</taxon>
        <taxon>Acetobacteraceae</taxon>
    </lineage>
</organism>
<dbReference type="InterPro" id="IPR037026">
    <property type="entry name" value="Vgr_OB-fold_dom_sf"/>
</dbReference>
<name>W7E194_9PROT</name>
<keyword evidence="3" id="KW-1185">Reference proteome</keyword>
<dbReference type="InterPro" id="IPR041599">
    <property type="entry name" value="Gp138_N"/>
</dbReference>
<feature type="domain" description="Phage protein Gp138 N-terminal" evidence="1">
    <location>
        <begin position="32"/>
        <end position="124"/>
    </location>
</feature>
<dbReference type="eggNOG" id="COG4540">
    <property type="taxonomic scope" value="Bacteria"/>
</dbReference>
<dbReference type="STRING" id="1208583.COMX_03735"/>
<proteinExistence type="predicted"/>
<dbReference type="Gene3D" id="2.40.50.230">
    <property type="entry name" value="Gp5 N-terminal domain"/>
    <property type="match status" value="1"/>
</dbReference>
<reference evidence="2 3" key="1">
    <citation type="journal article" date="2014" name="Genome Announc.">
        <title>Draft Genome Sequence of Commensalibacter papalotli MX01, a Symbiont Identified from the Guts of Overwintering Monarch Butterflies.</title>
        <authorList>
            <person name="Servin-Garciduenas L.E."/>
            <person name="Sanchez-Quinto A."/>
            <person name="Martinez-Romero E."/>
        </authorList>
    </citation>
    <scope>NUCLEOTIDE SEQUENCE [LARGE SCALE GENOMIC DNA]</scope>
    <source>
        <strain evidence="3">MX-MONARCH01</strain>
    </source>
</reference>
<comment type="caution">
    <text evidence="2">The sequence shown here is derived from an EMBL/GenBank/DDBJ whole genome shotgun (WGS) entry which is preliminary data.</text>
</comment>
<dbReference type="Proteomes" id="UP000019250">
    <property type="component" value="Unassembled WGS sequence"/>
</dbReference>
<evidence type="ECO:0000313" key="2">
    <source>
        <dbReference type="EMBL" id="EUK18829.1"/>
    </source>
</evidence>
<sequence length="183" mass="19789">MAGKRSVNCEENLINTRIKAQIKNINTATIVKVLSVDTTSKTVRVQPMVQMSDSKNQSVDHAEINDIPYTRLQGGTYGIICDPVVGDIGLVVFCSRDISNVKENKKVTAQASKRAYSLSDGIYIASLLLDEPTTYLKIDVNGVEIKGRLTVSDDVIIAGKSFNSHVHGKGHNGDNTTEPVGSV</sequence>
<gene>
    <name evidence="2" type="ORF">COMX_03735</name>
</gene>
<evidence type="ECO:0000259" key="1">
    <source>
        <dbReference type="Pfam" id="PF18352"/>
    </source>
</evidence>
<dbReference type="OrthoDB" id="1903830at2"/>
<dbReference type="RefSeq" id="WP_051461842.1">
    <property type="nucleotide sequence ID" value="NZ_ATSX01000001.1"/>
</dbReference>
<protein>
    <submittedName>
        <fullName evidence="2">Phage baseplate assembly protein</fullName>
    </submittedName>
</protein>
<dbReference type="AlphaFoldDB" id="W7E194"/>
<accession>W7E194</accession>